<proteinExistence type="predicted"/>
<feature type="region of interest" description="Disordered" evidence="1">
    <location>
        <begin position="102"/>
        <end position="140"/>
    </location>
</feature>
<name>A0A6I4TH46_9SPHN</name>
<gene>
    <name evidence="2" type="ORF">GRI40_12295</name>
</gene>
<dbReference type="RefSeq" id="WP_160611834.1">
    <property type="nucleotide sequence ID" value="NZ_WTZA01000002.1"/>
</dbReference>
<evidence type="ECO:0000256" key="1">
    <source>
        <dbReference type="SAM" id="MobiDB-lite"/>
    </source>
</evidence>
<reference evidence="2 3" key="1">
    <citation type="submission" date="2019-12" db="EMBL/GenBank/DDBJ databases">
        <title>Genomic-based taxomic classification of the family Erythrobacteraceae.</title>
        <authorList>
            <person name="Xu L."/>
        </authorList>
    </citation>
    <scope>NUCLEOTIDE SEQUENCE [LARGE SCALE GENOMIC DNA]</scope>
    <source>
        <strain evidence="2 3">100921-2</strain>
    </source>
</reference>
<evidence type="ECO:0000313" key="2">
    <source>
        <dbReference type="EMBL" id="MXO75996.1"/>
    </source>
</evidence>
<accession>A0A6I4TH46</accession>
<evidence type="ECO:0000313" key="3">
    <source>
        <dbReference type="Proteomes" id="UP000439522"/>
    </source>
</evidence>
<dbReference type="EMBL" id="WTZA01000002">
    <property type="protein sequence ID" value="MXO75996.1"/>
    <property type="molecule type" value="Genomic_DNA"/>
</dbReference>
<dbReference type="Proteomes" id="UP000439522">
    <property type="component" value="Unassembled WGS sequence"/>
</dbReference>
<dbReference type="OrthoDB" id="7431946at2"/>
<dbReference type="AlphaFoldDB" id="A0A6I4TH46"/>
<organism evidence="2 3">
    <name type="scientific">Tsuneonella aeria</name>
    <dbReference type="NCBI Taxonomy" id="1837929"/>
    <lineage>
        <taxon>Bacteria</taxon>
        <taxon>Pseudomonadati</taxon>
        <taxon>Pseudomonadota</taxon>
        <taxon>Alphaproteobacteria</taxon>
        <taxon>Sphingomonadales</taxon>
        <taxon>Erythrobacteraceae</taxon>
        <taxon>Tsuneonella</taxon>
    </lineage>
</organism>
<comment type="caution">
    <text evidence="2">The sequence shown here is derived from an EMBL/GenBank/DDBJ whole genome shotgun (WGS) entry which is preliminary data.</text>
</comment>
<keyword evidence="3" id="KW-1185">Reference proteome</keyword>
<sequence>MCAVPEAVNACTYSQRPEPVGHASGQYFANEMLDAATYADLVLVEDDGTRGGDARPTGIITVRTIARFKGRSADRFTLFGTPSDKEGIFSAPLQHFTSETGQVTPFSFSEERPSQLFREPVAEGSPPPPPPPMTSCSPPGLTAETGRFYVVLRDAEGRVLNRLTMSDGRASAPNHPAFGFVPVVLSDEDFWLYSVRLAAYRDTSDTTIQLLHLRPGSSPAGVEKGLRGAGATIRAAYYARGNFVEEVRPAPHEQERPWLEKASTYLDSSRRGRIGDPHHGAAEFLRGKLGPDSVYGTGLGYQVAQAFTRSVREVQQATAAPRLVAVEVAGDPSAFAGLPFVDRTGPLDRAVDRLPQVNGADEAATFAIMQRIERDIWLLNGGNGNRQGTLP</sequence>
<protein>
    <submittedName>
        <fullName evidence="2">Uncharacterized protein</fullName>
    </submittedName>
</protein>